<protein>
    <submittedName>
        <fullName evidence="1">Uncharacterized protein</fullName>
    </submittedName>
</protein>
<dbReference type="EMBL" id="GG692421">
    <property type="protein sequence ID" value="EER43262.1"/>
    <property type="molecule type" value="Genomic_DNA"/>
</dbReference>
<name>C6HAC9_AJECH</name>
<accession>C6HAC9</accession>
<dbReference type="Proteomes" id="UP000002624">
    <property type="component" value="Unassembled WGS sequence"/>
</dbReference>
<proteinExistence type="predicted"/>
<evidence type="ECO:0000313" key="2">
    <source>
        <dbReference type="Proteomes" id="UP000002624"/>
    </source>
</evidence>
<organism evidence="1 2">
    <name type="scientific">Ajellomyces capsulatus (strain H143)</name>
    <name type="common">Darling's disease fungus</name>
    <name type="synonym">Histoplasma capsulatum</name>
    <dbReference type="NCBI Taxonomy" id="544712"/>
    <lineage>
        <taxon>Eukaryota</taxon>
        <taxon>Fungi</taxon>
        <taxon>Dikarya</taxon>
        <taxon>Ascomycota</taxon>
        <taxon>Pezizomycotina</taxon>
        <taxon>Eurotiomycetes</taxon>
        <taxon>Eurotiomycetidae</taxon>
        <taxon>Onygenales</taxon>
        <taxon>Ajellomycetaceae</taxon>
        <taxon>Histoplasma</taxon>
    </lineage>
</organism>
<evidence type="ECO:0000313" key="1">
    <source>
        <dbReference type="EMBL" id="EER43262.1"/>
    </source>
</evidence>
<dbReference type="HOGENOM" id="CLU_1156100_0_0_1"/>
<dbReference type="VEuPathDB" id="FungiDB:HCDG_03160"/>
<gene>
    <name evidence="1" type="ORF">HCDG_03160</name>
</gene>
<dbReference type="AlphaFoldDB" id="C6HAC9"/>
<sequence>MSMLNPGMVALSKSQRRSNPCNHPVIKTEAYRILDRFSSLKRIIVCGYSRKTLYKILLISCSKPCLDHFFAYPGRRGFLLDPWLHTDTIGLSAPKIISRNKPQSRLARNHNRNGNFGKISTRMIETCWDLAFHTLEAQKYPSQSIWRVGSDSLAEKNTSARAFSPHDYEAYLIVTQRLTALEHPRIVLIIDLGAQAIDVGQCFPVTPSDKNKPPRSDTDCWFDVDIANNRALSISVIFVR</sequence>
<reference evidence="2" key="1">
    <citation type="submission" date="2009-05" db="EMBL/GenBank/DDBJ databases">
        <title>The genome sequence of Ajellomyces capsulatus strain H143.</title>
        <authorList>
            <person name="Champion M."/>
            <person name="Cuomo C.A."/>
            <person name="Ma L.-J."/>
            <person name="Henn M.R."/>
            <person name="Sil A."/>
            <person name="Goldman B."/>
            <person name="Young S.K."/>
            <person name="Kodira C.D."/>
            <person name="Zeng Q."/>
            <person name="Koehrsen M."/>
            <person name="Alvarado L."/>
            <person name="Berlin A.M."/>
            <person name="Borenstein D."/>
            <person name="Chen Z."/>
            <person name="Engels R."/>
            <person name="Freedman E."/>
            <person name="Gellesch M."/>
            <person name="Goldberg J."/>
            <person name="Griggs A."/>
            <person name="Gujja S."/>
            <person name="Heiman D.I."/>
            <person name="Hepburn T.A."/>
            <person name="Howarth C."/>
            <person name="Jen D."/>
            <person name="Larson L."/>
            <person name="Lewis B."/>
            <person name="Mehta T."/>
            <person name="Park D."/>
            <person name="Pearson M."/>
            <person name="Roberts A."/>
            <person name="Saif S."/>
            <person name="Shea T.D."/>
            <person name="Shenoy N."/>
            <person name="Sisk P."/>
            <person name="Stolte C."/>
            <person name="Sykes S."/>
            <person name="Walk T."/>
            <person name="White J."/>
            <person name="Yandava C."/>
            <person name="Klein B."/>
            <person name="McEwen J.G."/>
            <person name="Puccia R."/>
            <person name="Goldman G.H."/>
            <person name="Felipe M.S."/>
            <person name="Nino-Vega G."/>
            <person name="San-Blas G."/>
            <person name="Taylor J.W."/>
            <person name="Mendoza L."/>
            <person name="Galagan J.E."/>
            <person name="Nusbaum C."/>
            <person name="Birren B.W."/>
        </authorList>
    </citation>
    <scope>NUCLEOTIDE SEQUENCE [LARGE SCALE GENOMIC DNA]</scope>
    <source>
        <strain evidence="2">H143</strain>
    </source>
</reference>